<protein>
    <recommendedName>
        <fullName evidence="5">Glycosyl hydrolases family 39 N-terminal catalytic domain-containing protein</fullName>
    </recommendedName>
</protein>
<keyword evidence="4" id="KW-0732">Signal</keyword>
<dbReference type="SUPFAM" id="SSF51445">
    <property type="entry name" value="(Trans)glycosidases"/>
    <property type="match status" value="1"/>
</dbReference>
<evidence type="ECO:0000313" key="6">
    <source>
        <dbReference type="EMBL" id="MBP1991497.1"/>
    </source>
</evidence>
<organism evidence="6 7">
    <name type="scientific">Paenibacillus eucommiae</name>
    <dbReference type="NCBI Taxonomy" id="1355755"/>
    <lineage>
        <taxon>Bacteria</taxon>
        <taxon>Bacillati</taxon>
        <taxon>Bacillota</taxon>
        <taxon>Bacilli</taxon>
        <taxon>Bacillales</taxon>
        <taxon>Paenibacillaceae</taxon>
        <taxon>Paenibacillus</taxon>
    </lineage>
</organism>
<evidence type="ECO:0000256" key="4">
    <source>
        <dbReference type="SAM" id="SignalP"/>
    </source>
</evidence>
<dbReference type="Gene3D" id="2.60.120.260">
    <property type="entry name" value="Galactose-binding domain-like"/>
    <property type="match status" value="1"/>
</dbReference>
<gene>
    <name evidence="6" type="ORF">J2Z66_003104</name>
</gene>
<evidence type="ECO:0000313" key="7">
    <source>
        <dbReference type="Proteomes" id="UP001519287"/>
    </source>
</evidence>
<keyword evidence="7" id="KW-1185">Reference proteome</keyword>
<dbReference type="InterPro" id="IPR049166">
    <property type="entry name" value="GH39_cat"/>
</dbReference>
<keyword evidence="2" id="KW-0378">Hydrolase</keyword>
<evidence type="ECO:0000256" key="2">
    <source>
        <dbReference type="ARBA" id="ARBA00022801"/>
    </source>
</evidence>
<dbReference type="Proteomes" id="UP001519287">
    <property type="component" value="Unassembled WGS sequence"/>
</dbReference>
<comment type="similarity">
    <text evidence="1">Belongs to the glycosyl hydrolase 39 family.</text>
</comment>
<feature type="domain" description="Glycosyl hydrolases family 39 N-terminal catalytic" evidence="5">
    <location>
        <begin position="121"/>
        <end position="238"/>
    </location>
</feature>
<evidence type="ECO:0000256" key="1">
    <source>
        <dbReference type="ARBA" id="ARBA00008875"/>
    </source>
</evidence>
<dbReference type="RefSeq" id="WP_209972252.1">
    <property type="nucleotide sequence ID" value="NZ_JAGGLB010000009.1"/>
</dbReference>
<evidence type="ECO:0000259" key="5">
    <source>
        <dbReference type="Pfam" id="PF01229"/>
    </source>
</evidence>
<proteinExistence type="inferred from homology"/>
<accession>A0ABS4IV81</accession>
<dbReference type="Pfam" id="PF01229">
    <property type="entry name" value="Glyco_hydro_39"/>
    <property type="match status" value="1"/>
</dbReference>
<evidence type="ECO:0000256" key="3">
    <source>
        <dbReference type="ARBA" id="ARBA00023295"/>
    </source>
</evidence>
<comment type="caution">
    <text evidence="6">The sequence shown here is derived from an EMBL/GenBank/DDBJ whole genome shotgun (WGS) entry which is preliminary data.</text>
</comment>
<dbReference type="EMBL" id="JAGGLB010000009">
    <property type="protein sequence ID" value="MBP1991497.1"/>
    <property type="molecule type" value="Genomic_DNA"/>
</dbReference>
<feature type="chain" id="PRO_5045722798" description="Glycosyl hydrolases family 39 N-terminal catalytic domain-containing protein" evidence="4">
    <location>
        <begin position="23"/>
        <end position="884"/>
    </location>
</feature>
<dbReference type="Gene3D" id="3.20.20.80">
    <property type="entry name" value="Glycosidases"/>
    <property type="match status" value="1"/>
</dbReference>
<dbReference type="InterPro" id="IPR017853">
    <property type="entry name" value="GH"/>
</dbReference>
<reference evidence="6 7" key="1">
    <citation type="submission" date="2021-03" db="EMBL/GenBank/DDBJ databases">
        <title>Genomic Encyclopedia of Type Strains, Phase IV (KMG-IV): sequencing the most valuable type-strain genomes for metagenomic binning, comparative biology and taxonomic classification.</title>
        <authorList>
            <person name="Goeker M."/>
        </authorList>
    </citation>
    <scope>NUCLEOTIDE SEQUENCE [LARGE SCALE GENOMIC DNA]</scope>
    <source>
        <strain evidence="6 7">DSM 26048</strain>
    </source>
</reference>
<sequence length="884" mass="95990">MKKKLILLFCSVLVCFFSLVTSETLNKAYAAGNVTVSFDLSSDGQTLSNKFSDVNVWGYNDEWLDKATGQPANYFSTNYPFVEKVQLMAATGGCYDGFPGCSSFYPRDLFIDPSDTTNPADYDFSKLITALHHVVNQGLKPVIKTGNVPVKYSTNPTIGGMANNTKFPDDYDVYYNYIKALADELITEFGMNEVKSWSWGVGTEFENKDWFDDKISANTTKISYFKLYDYTVAALEAAYVQAGAAASDVIVGAHSLAFAAGYWNEEEFIDHVAGVGTYGVNYKTGLNGTQIDYLTASYYDSRPGVFYGGKTLADTINSLRNRANANGLTNLKYGIDEGRIFSGFDNKALYSRIVAHSFQASSDARLFKVMHDSNIDWFSTWGLSTEIFWGGVPSVGTHIANLAYKMAGDKRVEGIVSGSPGNSGNEINGIAGYNSSTDTMHFMVYNYNSNFNASTSETPAISISNIIPASGSTVTVKQWVVDDTHGNFWPQWWTDQTNRGLTDSSYSPNWSKYSLEVPKALKDPADLTYWYSRENAYKALATLSSTTSEVAVTGNSLTLNPEIAHHGVVFYEISNAKRATGPNLITNPGFEDDGAAVSSPVGWSTSGADADADYTEGVSGSGAPHTGSYKLGHWKGTDYKVYTYQTFSGLPNGLYTLKAWVKSDLGNLRTAYMEAKDYGGTSLKYTIPKTSVWKQISIENINVTNGQATIGFYSDSPANSWYMVDDVRFYANSASPTLPTPIHVGLDAPGASTETAAGNNFVATKAIAGQNVTATNLNLYVASGAVGKVRMALYSDNNGNPGTMLSESPEVTLTNGWNKGMIPSTTLTENTPYWLVFILSQMGSVLTYKPPVQYISYSYPASLPATAPVGLTSSGGTYAFYASN</sequence>
<name>A0ABS4IV81_9BACL</name>
<keyword evidence="3" id="KW-0326">Glycosidase</keyword>
<feature type="signal peptide" evidence="4">
    <location>
        <begin position="1"/>
        <end position="22"/>
    </location>
</feature>